<dbReference type="InterPro" id="IPR006657">
    <property type="entry name" value="MoPterin_dinucl-bd_dom"/>
</dbReference>
<organism evidence="7 8">
    <name type="scientific">Halosimplex rubrum</name>
    <dbReference type="NCBI Taxonomy" id="869889"/>
    <lineage>
        <taxon>Archaea</taxon>
        <taxon>Methanobacteriati</taxon>
        <taxon>Methanobacteriota</taxon>
        <taxon>Stenosarchaea group</taxon>
        <taxon>Halobacteria</taxon>
        <taxon>Halobacteriales</taxon>
        <taxon>Haloarculaceae</taxon>
        <taxon>Halosimplex</taxon>
    </lineage>
</organism>
<evidence type="ECO:0000313" key="7">
    <source>
        <dbReference type="EMBL" id="QLH76130.1"/>
    </source>
</evidence>
<dbReference type="AlphaFoldDB" id="A0A7D5T2M6"/>
<gene>
    <name evidence="7" type="ORF">HZS55_01885</name>
</gene>
<dbReference type="SMART" id="SM00926">
    <property type="entry name" value="Molybdop_Fe4S4"/>
    <property type="match status" value="1"/>
</dbReference>
<evidence type="ECO:0000256" key="4">
    <source>
        <dbReference type="ARBA" id="ARBA00023014"/>
    </source>
</evidence>
<dbReference type="PROSITE" id="PS00490">
    <property type="entry name" value="MOLYBDOPTERIN_PROK_2"/>
    <property type="match status" value="1"/>
</dbReference>
<dbReference type="InterPro" id="IPR054894">
    <property type="entry name" value="Nitr_red_NasA"/>
</dbReference>
<evidence type="ECO:0000256" key="2">
    <source>
        <dbReference type="ARBA" id="ARBA00022723"/>
    </source>
</evidence>
<keyword evidence="3" id="KW-0408">Iron</keyword>
<dbReference type="Pfam" id="PF01568">
    <property type="entry name" value="Molydop_binding"/>
    <property type="match status" value="1"/>
</dbReference>
<dbReference type="GeneID" id="56076574"/>
<dbReference type="InterPro" id="IPR006656">
    <property type="entry name" value="Mopterin_OxRdtase"/>
</dbReference>
<dbReference type="InterPro" id="IPR050123">
    <property type="entry name" value="Prok_molybdopt-oxidoreductase"/>
</dbReference>
<evidence type="ECO:0000256" key="5">
    <source>
        <dbReference type="SAM" id="MobiDB-lite"/>
    </source>
</evidence>
<dbReference type="Proteomes" id="UP000509667">
    <property type="component" value="Chromosome"/>
</dbReference>
<dbReference type="PIRSF" id="PIRSF000144">
    <property type="entry name" value="CbbBc"/>
    <property type="match status" value="1"/>
</dbReference>
<evidence type="ECO:0000256" key="1">
    <source>
        <dbReference type="ARBA" id="ARBA00022485"/>
    </source>
</evidence>
<protein>
    <submittedName>
        <fullName evidence="7">Molybdopterin oxidoreductase family protein</fullName>
    </submittedName>
</protein>
<feature type="domain" description="4Fe-4S Mo/W bis-MGD-type" evidence="6">
    <location>
        <begin position="2"/>
        <end position="60"/>
    </location>
</feature>
<dbReference type="Gene3D" id="3.40.228.10">
    <property type="entry name" value="Dimethylsulfoxide Reductase, domain 2"/>
    <property type="match status" value="1"/>
</dbReference>
<dbReference type="GO" id="GO:0016020">
    <property type="term" value="C:membrane"/>
    <property type="evidence" value="ECO:0007669"/>
    <property type="project" value="TreeGrafter"/>
</dbReference>
<dbReference type="CDD" id="cd00508">
    <property type="entry name" value="MopB_CT_Fdh-Nap-like"/>
    <property type="match status" value="1"/>
</dbReference>
<evidence type="ECO:0000256" key="3">
    <source>
        <dbReference type="ARBA" id="ARBA00023004"/>
    </source>
</evidence>
<dbReference type="Pfam" id="PF04879">
    <property type="entry name" value="Molybdop_Fe4S4"/>
    <property type="match status" value="1"/>
</dbReference>
<sequence length="719" mass="76626">MSDWVPTTCMRCAVGCGHLQRGADIGNGIDVVRGDAAHPVNQGLACQRGVRETSDPEGEWLTRPMVRRDGELVSTTWDVALSEALSAFQGIEEYPDGEVAVLGSGQQTNEAAYALGKLARGGFGTRYYDANTTLCMASAVTAYYQAFGSDAPPCSYDDIPEAEAHVVWGANPAAAHPVMFRWIRQAASEDGVELIAVDPVATETADHADAHVAPEPGQDLALARAVLARVVETDRVDESFVAEATEGFDELRAALPDSETAAERAGVSMDDVDRLADAFARDALCYWGMGVNQHVQGTDISRALIDVCLATGNLRPGSGPFSLTGQANSMGTRVCSCKGSWPGQRPFQDPDERAFVADEWGVPVDRLPDDAGPGPVGTFDAFDDEVAVAYTVATNPVAGMPDASAAKAALEDTFLVAQDAFRTETTELADVVLPAATWGESEGTAMNMERAVSRVRAATEAPSGVWTDLRIVSTIGARLFPELFDDPNPDPETLFDEFAGLTAGSIADMSGITYDRLEDLKALRWPAPDAETDAGYRYYDGDDGNRGYVPREGDNGVEPEPDTGEESWSFPTPSGKAGFSTARQEGLPEPVDDDYPLTLTTARESEQYNTGVRSRDVDDLDPVVARINPETVAASDAVDEGAVVVETRRDAVPATVDPDPAVPEGLVWLPIHHPATNRLTVDALDPQSKEPNFKQCAVRLVAPADRVTAAATSPARADD</sequence>
<dbReference type="SUPFAM" id="SSF53706">
    <property type="entry name" value="Formate dehydrogenase/DMSO reductase, domains 1-3"/>
    <property type="match status" value="1"/>
</dbReference>
<proteinExistence type="predicted"/>
<evidence type="ECO:0000259" key="6">
    <source>
        <dbReference type="PROSITE" id="PS51669"/>
    </source>
</evidence>
<feature type="compositionally biased region" description="Basic and acidic residues" evidence="5">
    <location>
        <begin position="539"/>
        <end position="554"/>
    </location>
</feature>
<dbReference type="GO" id="GO:0046872">
    <property type="term" value="F:metal ion binding"/>
    <property type="evidence" value="ECO:0007669"/>
    <property type="project" value="UniProtKB-KW"/>
</dbReference>
<dbReference type="InterPro" id="IPR006963">
    <property type="entry name" value="Mopterin_OxRdtase_4Fe-4S_dom"/>
</dbReference>
<name>A0A7D5T2M6_9EURY</name>
<dbReference type="PANTHER" id="PTHR43105:SF10">
    <property type="entry name" value="NADH-QUINONE OXIDOREDUCTASE SUBUNIT G"/>
    <property type="match status" value="1"/>
</dbReference>
<dbReference type="Gene3D" id="2.40.40.20">
    <property type="match status" value="1"/>
</dbReference>
<dbReference type="InterPro" id="IPR006655">
    <property type="entry name" value="Mopterin_OxRdtase_prok_CS"/>
</dbReference>
<feature type="compositionally biased region" description="Acidic residues" evidence="5">
    <location>
        <begin position="555"/>
        <end position="565"/>
    </location>
</feature>
<accession>A0A7D5T2M6</accession>
<dbReference type="PANTHER" id="PTHR43105">
    <property type="entry name" value="RESPIRATORY NITRATE REDUCTASE"/>
    <property type="match status" value="1"/>
</dbReference>
<dbReference type="EMBL" id="CP058910">
    <property type="protein sequence ID" value="QLH76130.1"/>
    <property type="molecule type" value="Genomic_DNA"/>
</dbReference>
<dbReference type="Pfam" id="PF00384">
    <property type="entry name" value="Molybdopterin"/>
    <property type="match status" value="1"/>
</dbReference>
<feature type="region of interest" description="Disordered" evidence="5">
    <location>
        <begin position="534"/>
        <end position="592"/>
    </location>
</feature>
<dbReference type="PROSITE" id="PS51669">
    <property type="entry name" value="4FE4S_MOW_BIS_MGD"/>
    <property type="match status" value="1"/>
</dbReference>
<dbReference type="SUPFAM" id="SSF50692">
    <property type="entry name" value="ADC-like"/>
    <property type="match status" value="1"/>
</dbReference>
<dbReference type="NCBIfam" id="NF041323">
    <property type="entry name" value="Nitr_red_NasA_Halo"/>
    <property type="match status" value="1"/>
</dbReference>
<keyword evidence="1" id="KW-0004">4Fe-4S</keyword>
<dbReference type="RefSeq" id="WP_179910074.1">
    <property type="nucleotide sequence ID" value="NZ_CP058910.1"/>
</dbReference>
<dbReference type="GO" id="GO:0016491">
    <property type="term" value="F:oxidoreductase activity"/>
    <property type="evidence" value="ECO:0007669"/>
    <property type="project" value="InterPro"/>
</dbReference>
<dbReference type="KEGG" id="hrr:HZS55_01885"/>
<dbReference type="Gene3D" id="2.20.25.90">
    <property type="entry name" value="ADC-like domains"/>
    <property type="match status" value="1"/>
</dbReference>
<keyword evidence="2" id="KW-0479">Metal-binding</keyword>
<dbReference type="Gene3D" id="3.40.50.740">
    <property type="match status" value="1"/>
</dbReference>
<reference evidence="7 8" key="1">
    <citation type="submission" date="2020-07" db="EMBL/GenBank/DDBJ databases">
        <title>Halosimplex pelagicum sp. nov. and Halosimplex rubrum sp. nov., isolated from salted brown alga Laminaria, and emended description of the genus Halosimplex.</title>
        <authorList>
            <person name="Cui H."/>
        </authorList>
    </citation>
    <scope>NUCLEOTIDE SEQUENCE [LARGE SCALE GENOMIC DNA]</scope>
    <source>
        <strain evidence="7 8">R27</strain>
    </source>
</reference>
<dbReference type="InterPro" id="IPR009010">
    <property type="entry name" value="Asp_de-COase-like_dom_sf"/>
</dbReference>
<keyword evidence="4" id="KW-0411">Iron-sulfur</keyword>
<evidence type="ECO:0000313" key="8">
    <source>
        <dbReference type="Proteomes" id="UP000509667"/>
    </source>
</evidence>
<keyword evidence="8" id="KW-1185">Reference proteome</keyword>
<dbReference type="OrthoDB" id="23466at2157"/>
<dbReference type="GO" id="GO:0051539">
    <property type="term" value="F:4 iron, 4 sulfur cluster binding"/>
    <property type="evidence" value="ECO:0007669"/>
    <property type="project" value="UniProtKB-KW"/>
</dbReference>
<dbReference type="GO" id="GO:0043546">
    <property type="term" value="F:molybdopterin cofactor binding"/>
    <property type="evidence" value="ECO:0007669"/>
    <property type="project" value="InterPro"/>
</dbReference>